<name>A0A8J2REM7_9NEOP</name>
<gene>
    <name evidence="2" type="ORF">DCHRY22_LOCUS13113</name>
</gene>
<dbReference type="EMBL" id="CAKASE010000078">
    <property type="protein sequence ID" value="CAG9579136.1"/>
    <property type="molecule type" value="Genomic_DNA"/>
</dbReference>
<evidence type="ECO:0000313" key="3">
    <source>
        <dbReference type="Proteomes" id="UP000789524"/>
    </source>
</evidence>
<sequence>MSLTERVSEAMSEPMTSARTSRGAGGAGGGAWPRTDWTPHANAPLGLRRRRLRAYSEIIVRHKNSGGSFVGNMRMSAKKETRITRNDKNYRPTFLYRIEIQRLTTDEDLLLLAVHRYMFFIAQKLASRILSVSKQNTHKYKVDDTTRSCERARTPPPSTMRRGGREGCGPSKAPSQLPTRPLLLNRIYIECNAPTIRLLDSTHN</sequence>
<evidence type="ECO:0000256" key="1">
    <source>
        <dbReference type="SAM" id="MobiDB-lite"/>
    </source>
</evidence>
<protein>
    <submittedName>
        <fullName evidence="2">(African queen) hypothetical protein</fullName>
    </submittedName>
</protein>
<organism evidence="2 3">
    <name type="scientific">Danaus chrysippus</name>
    <name type="common">African queen</name>
    <dbReference type="NCBI Taxonomy" id="151541"/>
    <lineage>
        <taxon>Eukaryota</taxon>
        <taxon>Metazoa</taxon>
        <taxon>Ecdysozoa</taxon>
        <taxon>Arthropoda</taxon>
        <taxon>Hexapoda</taxon>
        <taxon>Insecta</taxon>
        <taxon>Pterygota</taxon>
        <taxon>Neoptera</taxon>
        <taxon>Endopterygota</taxon>
        <taxon>Lepidoptera</taxon>
        <taxon>Glossata</taxon>
        <taxon>Ditrysia</taxon>
        <taxon>Papilionoidea</taxon>
        <taxon>Nymphalidae</taxon>
        <taxon>Danainae</taxon>
        <taxon>Danaini</taxon>
        <taxon>Danaina</taxon>
        <taxon>Danaus</taxon>
        <taxon>Anosia</taxon>
    </lineage>
</organism>
<keyword evidence="3" id="KW-1185">Reference proteome</keyword>
<proteinExistence type="predicted"/>
<reference evidence="2" key="1">
    <citation type="submission" date="2021-09" db="EMBL/GenBank/DDBJ databases">
        <authorList>
            <person name="Martin H S."/>
        </authorList>
    </citation>
    <scope>NUCLEOTIDE SEQUENCE</scope>
</reference>
<comment type="caution">
    <text evidence="2">The sequence shown here is derived from an EMBL/GenBank/DDBJ whole genome shotgun (WGS) entry which is preliminary data.</text>
</comment>
<dbReference type="AlphaFoldDB" id="A0A8J2REM7"/>
<evidence type="ECO:0000313" key="2">
    <source>
        <dbReference type="EMBL" id="CAG9579136.1"/>
    </source>
</evidence>
<accession>A0A8J2REM7</accession>
<dbReference type="Proteomes" id="UP000789524">
    <property type="component" value="Unassembled WGS sequence"/>
</dbReference>
<feature type="region of interest" description="Disordered" evidence="1">
    <location>
        <begin position="143"/>
        <end position="177"/>
    </location>
</feature>
<feature type="compositionally biased region" description="Basic and acidic residues" evidence="1">
    <location>
        <begin position="143"/>
        <end position="153"/>
    </location>
</feature>
<feature type="region of interest" description="Disordered" evidence="1">
    <location>
        <begin position="1"/>
        <end position="37"/>
    </location>
</feature>